<dbReference type="EMBL" id="CM004396">
    <property type="protein sequence ID" value="OAY39188.1"/>
    <property type="molecule type" value="Genomic_DNA"/>
</dbReference>
<dbReference type="AlphaFoldDB" id="A0A2C9V5F8"/>
<reference evidence="1" key="1">
    <citation type="submission" date="2016-02" db="EMBL/GenBank/DDBJ databases">
        <title>WGS assembly of Manihot esculenta.</title>
        <authorList>
            <person name="Bredeson J.V."/>
            <person name="Prochnik S.E."/>
            <person name="Lyons J.B."/>
            <person name="Schmutz J."/>
            <person name="Grimwood J."/>
            <person name="Vrebalov J."/>
            <person name="Bart R.S."/>
            <person name="Amuge T."/>
            <person name="Ferguson M.E."/>
            <person name="Green R."/>
            <person name="Putnam N."/>
            <person name="Stites J."/>
            <person name="Rounsley S."/>
            <person name="Rokhsar D.S."/>
        </authorList>
    </citation>
    <scope>NUCLEOTIDE SEQUENCE [LARGE SCALE GENOMIC DNA]</scope>
    <source>
        <tissue evidence="1">Leaf</tissue>
    </source>
</reference>
<evidence type="ECO:0000313" key="1">
    <source>
        <dbReference type="EMBL" id="OAY39188.1"/>
    </source>
</evidence>
<sequence length="77" mass="8836">MGSNLARVDTINIVLNEFCISSYKKVNRDKARVFFSKNVSRSNRRLLSNQLRVKGTTDLGKYLGVSLLHCQVRKNTY</sequence>
<accession>A0A2C9V5F8</accession>
<protein>
    <submittedName>
        <fullName evidence="1">Uncharacterized protein</fullName>
    </submittedName>
</protein>
<organism evidence="1">
    <name type="scientific">Manihot esculenta</name>
    <name type="common">Cassava</name>
    <name type="synonym">Jatropha manihot</name>
    <dbReference type="NCBI Taxonomy" id="3983"/>
    <lineage>
        <taxon>Eukaryota</taxon>
        <taxon>Viridiplantae</taxon>
        <taxon>Streptophyta</taxon>
        <taxon>Embryophyta</taxon>
        <taxon>Tracheophyta</taxon>
        <taxon>Spermatophyta</taxon>
        <taxon>Magnoliopsida</taxon>
        <taxon>eudicotyledons</taxon>
        <taxon>Gunneridae</taxon>
        <taxon>Pentapetalae</taxon>
        <taxon>rosids</taxon>
        <taxon>fabids</taxon>
        <taxon>Malpighiales</taxon>
        <taxon>Euphorbiaceae</taxon>
        <taxon>Crotonoideae</taxon>
        <taxon>Manihoteae</taxon>
        <taxon>Manihot</taxon>
    </lineage>
</organism>
<proteinExistence type="predicted"/>
<gene>
    <name evidence="1" type="ORF">MANES_10G073900</name>
</gene>
<name>A0A2C9V5F8_MANES</name>